<organism evidence="16 17">
    <name type="scientific">Fusarium austroamericanum</name>
    <dbReference type="NCBI Taxonomy" id="282268"/>
    <lineage>
        <taxon>Eukaryota</taxon>
        <taxon>Fungi</taxon>
        <taxon>Dikarya</taxon>
        <taxon>Ascomycota</taxon>
        <taxon>Pezizomycotina</taxon>
        <taxon>Sordariomycetes</taxon>
        <taxon>Hypocreomycetidae</taxon>
        <taxon>Hypocreales</taxon>
        <taxon>Nectriaceae</taxon>
        <taxon>Fusarium</taxon>
    </lineage>
</organism>
<dbReference type="Proteomes" id="UP000537989">
    <property type="component" value="Unassembled WGS sequence"/>
</dbReference>
<sequence length="426" mass="45715">MAAADYSHHFSDKNIPFGIASSATHENPQAVTRLGNTVMFLNDLVDDLFKGIEGLTGAFSQPTLNAFAALPRSVHQDVRKQIQSAHQKSGLDGLSSYSKEDISVVTMHLPMEIKDFAGKTSHLVLRTTTDFPDFSCSLDHVINAGRIVVNNPNPPPGFFHFPVGYQGRTSSIVVSGTDIERPYGQFRNPNASNGESAVIYGPSQKVDYEVELAAVIGKPLSMKQRLNAKDAEEHIFGFAILNDWSARDIQGFEMSPLGPFNGKSLGTSLSPWIVTLDALDPYRTRSPAQQSLAASYLQHPNPSTFSITMKVEVLANSTATTVGVCPVEALYWTPQQMIAHSVSSGSALRTGDVLATGTVTGSDEMSRGCMLEATEGGSKPLTLKDGSKRGFLEDGDVVRITAIVGEEGSGVGFGECTGQLTPARPY</sequence>
<feature type="active site" description="Proton acceptor" evidence="10">
    <location>
        <position position="140"/>
    </location>
</feature>
<keyword evidence="4 12" id="KW-0479">Metal-binding</keyword>
<dbReference type="Gene3D" id="3.90.850.10">
    <property type="entry name" value="Fumarylacetoacetase-like, C-terminal domain"/>
    <property type="match status" value="1"/>
</dbReference>
<evidence type="ECO:0000256" key="6">
    <source>
        <dbReference type="ARBA" id="ARBA00022837"/>
    </source>
</evidence>
<feature type="binding site" evidence="12">
    <location>
        <position position="211"/>
    </location>
    <ligand>
        <name>Ca(2+)</name>
        <dbReference type="ChEBI" id="CHEBI:29108"/>
    </ligand>
</feature>
<dbReference type="EMBL" id="JAAMOD010000206">
    <property type="protein sequence ID" value="KAF5235231.1"/>
    <property type="molecule type" value="Genomic_DNA"/>
</dbReference>
<dbReference type="InterPro" id="IPR036462">
    <property type="entry name" value="Fumarylacetoacetase_N_sf"/>
</dbReference>
<evidence type="ECO:0000256" key="10">
    <source>
        <dbReference type="PIRSR" id="PIRSR605959-1"/>
    </source>
</evidence>
<dbReference type="PANTHER" id="PTHR43069">
    <property type="entry name" value="FUMARYLACETOACETASE"/>
    <property type="match status" value="1"/>
</dbReference>
<name>A0AAN5Z7X0_FUSAU</name>
<dbReference type="GO" id="GO:1902000">
    <property type="term" value="P:homogentisate catabolic process"/>
    <property type="evidence" value="ECO:0007669"/>
    <property type="project" value="TreeGrafter"/>
</dbReference>
<evidence type="ECO:0000256" key="1">
    <source>
        <dbReference type="ARBA" id="ARBA00004782"/>
    </source>
</evidence>
<dbReference type="InterPro" id="IPR015377">
    <property type="entry name" value="Fumarylacetoacetase_N"/>
</dbReference>
<keyword evidence="5 13" id="KW-0378">Hydrolase</keyword>
<feature type="binding site" evidence="12">
    <location>
        <position position="133"/>
    </location>
    <ligand>
        <name>Ca(2+)</name>
        <dbReference type="ChEBI" id="CHEBI:29108"/>
    </ligand>
</feature>
<evidence type="ECO:0000256" key="9">
    <source>
        <dbReference type="ARBA" id="ARBA00023232"/>
    </source>
</evidence>
<gene>
    <name evidence="16" type="ORF">FAUST_7196</name>
</gene>
<evidence type="ECO:0000256" key="13">
    <source>
        <dbReference type="RuleBase" id="RU366008"/>
    </source>
</evidence>
<feature type="binding site" evidence="11">
    <location>
        <position position="358"/>
    </location>
    <ligand>
        <name>substrate</name>
    </ligand>
</feature>
<feature type="binding site" evidence="12">
    <location>
        <position position="209"/>
    </location>
    <ligand>
        <name>Ca(2+)</name>
        <dbReference type="ChEBI" id="CHEBI:29108"/>
    </ligand>
</feature>
<dbReference type="GO" id="GO:0046872">
    <property type="term" value="F:metal ion binding"/>
    <property type="evidence" value="ECO:0007669"/>
    <property type="project" value="UniProtKB-UniRule"/>
</dbReference>
<keyword evidence="6 12" id="KW-0106">Calcium</keyword>
<dbReference type="InterPro" id="IPR011234">
    <property type="entry name" value="Fumarylacetoacetase-like_C"/>
</dbReference>
<comment type="pathway">
    <text evidence="1 13">Amino-acid degradation; L-phenylalanine degradation; acetoacetate and fumarate from L-phenylalanine: step 6/6.</text>
</comment>
<feature type="domain" description="Fumarylacetoacetase-like C-terminal" evidence="14">
    <location>
        <begin position="133"/>
        <end position="416"/>
    </location>
</feature>
<dbReference type="SUPFAM" id="SSF63433">
    <property type="entry name" value="Fumarylacetoacetate hydrolase, FAH, N-terminal domain"/>
    <property type="match status" value="1"/>
</dbReference>
<evidence type="ECO:0000256" key="4">
    <source>
        <dbReference type="ARBA" id="ARBA00022723"/>
    </source>
</evidence>
<keyword evidence="8 13" id="KW-0828">Tyrosine catabolism</keyword>
<dbReference type="GO" id="GO:0006572">
    <property type="term" value="P:L-tyrosine catabolic process"/>
    <property type="evidence" value="ECO:0007669"/>
    <property type="project" value="UniProtKB-UniRule"/>
</dbReference>
<feature type="binding site" evidence="12">
    <location>
        <position position="243"/>
    </location>
    <ligand>
        <name>Mg(2+)</name>
        <dbReference type="ChEBI" id="CHEBI:18420"/>
    </ligand>
</feature>
<comment type="caution">
    <text evidence="16">The sequence shown here is derived from an EMBL/GenBank/DDBJ whole genome shotgun (WGS) entry which is preliminary data.</text>
</comment>
<comment type="similarity">
    <text evidence="2 13">Belongs to the FAH family.</text>
</comment>
<dbReference type="EC" id="3.7.1.2" evidence="3 13"/>
<dbReference type="SUPFAM" id="SSF56529">
    <property type="entry name" value="FAH"/>
    <property type="match status" value="1"/>
</dbReference>
<evidence type="ECO:0000256" key="8">
    <source>
        <dbReference type="ARBA" id="ARBA00022878"/>
    </source>
</evidence>
<accession>A0AAN5Z7X0</accession>
<dbReference type="PANTHER" id="PTHR43069:SF5">
    <property type="entry name" value="FUMARYLACETOACETASE"/>
    <property type="match status" value="1"/>
</dbReference>
<evidence type="ECO:0000256" key="11">
    <source>
        <dbReference type="PIRSR" id="PIRSR605959-2"/>
    </source>
</evidence>
<evidence type="ECO:0000256" key="2">
    <source>
        <dbReference type="ARBA" id="ARBA00010211"/>
    </source>
</evidence>
<dbReference type="InterPro" id="IPR036663">
    <property type="entry name" value="Fumarylacetoacetase_C_sf"/>
</dbReference>
<feature type="binding site" evidence="12">
    <location>
        <position position="267"/>
    </location>
    <ligand>
        <name>Mg(2+)</name>
        <dbReference type="ChEBI" id="CHEBI:18420"/>
    </ligand>
</feature>
<evidence type="ECO:0000259" key="14">
    <source>
        <dbReference type="Pfam" id="PF01557"/>
    </source>
</evidence>
<evidence type="ECO:0000256" key="7">
    <source>
        <dbReference type="ARBA" id="ARBA00022842"/>
    </source>
</evidence>
<evidence type="ECO:0000256" key="12">
    <source>
        <dbReference type="PIRSR" id="PIRSR605959-3"/>
    </source>
</evidence>
<dbReference type="Pfam" id="PF09298">
    <property type="entry name" value="FAA_hydrolase_N"/>
    <property type="match status" value="1"/>
</dbReference>
<feature type="binding site" evidence="11">
    <location>
        <position position="250"/>
    </location>
    <ligand>
        <name>substrate</name>
    </ligand>
</feature>
<comment type="cofactor">
    <cofactor evidence="13">
        <name>Mg(2+)</name>
        <dbReference type="ChEBI" id="CHEBI:18420"/>
    </cofactor>
    <cofactor evidence="13">
        <name>Ca(2+)</name>
        <dbReference type="ChEBI" id="CHEBI:29108"/>
    </cofactor>
</comment>
<evidence type="ECO:0000256" key="5">
    <source>
        <dbReference type="ARBA" id="ARBA00022801"/>
    </source>
</evidence>
<evidence type="ECO:0000256" key="3">
    <source>
        <dbReference type="ARBA" id="ARBA00012094"/>
    </source>
</evidence>
<dbReference type="Gene3D" id="2.30.30.230">
    <property type="entry name" value="Fumarylacetoacetase, N-terminal domain"/>
    <property type="match status" value="1"/>
</dbReference>
<dbReference type="Pfam" id="PF01557">
    <property type="entry name" value="FAA_hydrolase"/>
    <property type="match status" value="1"/>
</dbReference>
<feature type="binding site" evidence="12">
    <location>
        <position position="243"/>
    </location>
    <ligand>
        <name>Ca(2+)</name>
        <dbReference type="ChEBI" id="CHEBI:29108"/>
    </ligand>
</feature>
<protein>
    <recommendedName>
        <fullName evidence="3 13">Fumarylacetoacetase</fullName>
        <ecNumber evidence="3 13">3.7.1.2</ecNumber>
    </recommendedName>
    <alternativeName>
        <fullName evidence="13">Fumarylacetoacetate hydrolase</fullName>
    </alternativeName>
</protein>
<reference evidence="16 17" key="1">
    <citation type="submission" date="2020-02" db="EMBL/GenBank/DDBJ databases">
        <title>Identification and distribution of gene clusters putatively required for synthesis of sphingolipid metabolism inhibitors in phylogenetically diverse species of the filamentous fungus Fusarium.</title>
        <authorList>
            <person name="Kim H.-S."/>
            <person name="Busman M."/>
            <person name="Brown D.W."/>
            <person name="Divon H."/>
            <person name="Uhlig S."/>
            <person name="Proctor R.H."/>
        </authorList>
    </citation>
    <scope>NUCLEOTIDE SEQUENCE [LARGE SCALE GENOMIC DNA]</scope>
    <source>
        <strain evidence="16 17">NRRL 2903</strain>
    </source>
</reference>
<feature type="binding site" evidence="12">
    <location>
        <position position="263"/>
    </location>
    <ligand>
        <name>Mg(2+)</name>
        <dbReference type="ChEBI" id="CHEBI:18420"/>
    </ligand>
</feature>
<proteinExistence type="inferred from homology"/>
<dbReference type="InterPro" id="IPR005959">
    <property type="entry name" value="Fumarylacetoacetase"/>
</dbReference>
<dbReference type="GO" id="GO:0006559">
    <property type="term" value="P:L-phenylalanine catabolic process"/>
    <property type="evidence" value="ECO:0007669"/>
    <property type="project" value="UniProtKB-UniRule"/>
</dbReference>
<keyword evidence="7 12" id="KW-0460">Magnesium</keyword>
<evidence type="ECO:0000259" key="15">
    <source>
        <dbReference type="Pfam" id="PF09298"/>
    </source>
</evidence>
<evidence type="ECO:0000313" key="16">
    <source>
        <dbReference type="EMBL" id="KAF5235231.1"/>
    </source>
</evidence>
<keyword evidence="9 13" id="KW-0585">Phenylalanine catabolism</keyword>
<feature type="domain" description="Fumarylacetoacetase N-terminal" evidence="15">
    <location>
        <begin position="13"/>
        <end position="110"/>
    </location>
</feature>
<comment type="catalytic activity">
    <reaction evidence="13">
        <text>4-fumarylacetoacetate + H2O = acetoacetate + fumarate + H(+)</text>
        <dbReference type="Rhea" id="RHEA:10244"/>
        <dbReference type="ChEBI" id="CHEBI:13705"/>
        <dbReference type="ChEBI" id="CHEBI:15377"/>
        <dbReference type="ChEBI" id="CHEBI:15378"/>
        <dbReference type="ChEBI" id="CHEBI:18034"/>
        <dbReference type="ChEBI" id="CHEBI:29806"/>
        <dbReference type="EC" id="3.7.1.2"/>
    </reaction>
</comment>
<keyword evidence="17" id="KW-1185">Reference proteome</keyword>
<dbReference type="AlphaFoldDB" id="A0AAN5Z7X0"/>
<dbReference type="GO" id="GO:0004334">
    <property type="term" value="F:fumarylacetoacetase activity"/>
    <property type="evidence" value="ECO:0007669"/>
    <property type="project" value="UniProtKB-UniRule"/>
</dbReference>
<evidence type="ECO:0000313" key="17">
    <source>
        <dbReference type="Proteomes" id="UP000537989"/>
    </source>
</evidence>